<dbReference type="NCBIfam" id="NF033510">
    <property type="entry name" value="Ca_tandemer"/>
    <property type="match status" value="3"/>
</dbReference>
<evidence type="ECO:0000256" key="2">
    <source>
        <dbReference type="SAM" id="Phobius"/>
    </source>
</evidence>
<dbReference type="Proteomes" id="UP000244649">
    <property type="component" value="Unassembled WGS sequence"/>
</dbReference>
<sequence length="1293" mass="127867">MGAASLSLFGGVTAASAAPGDTSNATGTFLGGSILSLIDLDAVAEIEGAEATNDGTQPTVTDYNTLDLTALGVVTIEVDGGIQIPVDLGDLGVVGQYAQADPDGSSVGASGAVGSGGVIGTGAPATGPLNVSLGGAVDALAGSFAEDLVAELGDVDLTLDAVSARASLQATEDGEPELVRDYTIAGGRLVIESATLAALTADLNAAVAEAQGTVDNVDTGLNSTLAALLGPLGGAVTANLTVNTTSLTDAIADLLQGQLTSPDYPGVVIDLSTGEIIVDLDAIQPLNGLAPGTNILGSETVGKIGDAVSALVGGLVDDVNEALVAAVRGLSVTGGASVRLGLLNVDVLEVNTTVGAILDGDTTGIELLGIGANLGIGAQGLIDGLTTPLETLLTNLGATVDAVATPVTTVLTPALDQLLPELVTVTVNNQSEPSPGVFSETGVIVTILPGSIATTIELANATVGPNVLDANADVTIESPEDGTAFVVPDADDVSDVTITGTGEPRAVITVSIEGQDDQVASVGEGGTWTVTFPDLPVGGYTATATQNVDGSTATVDFSVVDAPDVAILTPTPDQIFVVPGADDTSDVVVTGTGSPGSDVEVVIGDETQTVTVTPEGTWTATFEDLPIGDYTVVVTQEIDGSTDSVDFSIAETPDVVIEEPADGTQIAVGQEDDVTTVTVSGSGSPGATVTVVLDNGDTETDVVEEDGSWSVDFADLPIGEYTATATQDVDGSQATVDFSVVLATPVTITAPVDGTDFLVGEPDATRSVTVSGTGQAGAEIEVTLSNGDIETTTVLPTGSWTVTFAEVGVGEFTATAVQDIDGSSDTVSFSISAQAADADVLDIDVDGGDADMADADGADADGADADGLDVLDIDADGGDADMADADGADADGADADGAEADGLDVLDIDADGGDADMADADGADADGADADGADADGLDVLDIDADGGDADMADADGVDADGADADGLDVLDIDADGLDVADALDQLDIADALDQLDIADALDQLDIADALDQLDIADALDQLDIADALDQLDIADALDQLDIDAIDADVADADAMDADADADAMDADAADADAMDADAADADATDADVADADAVDVADADATDADADAMDADADATDADADAMDADADATDADATDSDATDGGVTTQARADVALTQIVRGTGATQTVILTGFQPGETISATVNSTPFDLTPVTADASGSARMTFAVGADFRLGGHRVEVRGSVSGELPTERENTAFTVTAQPVPAAGGGGRALPATGMDLNGPLTGGIAAALILAGATLWTLRRRSASGEQR</sequence>
<comment type="caution">
    <text evidence="4">The sequence shown here is derived from an EMBL/GenBank/DDBJ whole genome shotgun (WGS) entry which is preliminary data.</text>
</comment>
<organism evidence="4 5">
    <name type="scientific">Microbacterium testaceum</name>
    <name type="common">Aureobacterium testaceum</name>
    <name type="synonym">Brevibacterium testaceum</name>
    <dbReference type="NCBI Taxonomy" id="2033"/>
    <lineage>
        <taxon>Bacteria</taxon>
        <taxon>Bacillati</taxon>
        <taxon>Actinomycetota</taxon>
        <taxon>Actinomycetes</taxon>
        <taxon>Micrococcales</taxon>
        <taxon>Microbacteriaceae</taxon>
        <taxon>Microbacterium</taxon>
    </lineage>
</organism>
<keyword evidence="2" id="KW-0812">Transmembrane</keyword>
<feature type="chain" id="PRO_5015395799" description="Gram-positive cocci surface proteins LPxTG domain-containing protein" evidence="3">
    <location>
        <begin position="18"/>
        <end position="1293"/>
    </location>
</feature>
<gene>
    <name evidence="4" type="ORF">DC432_05235</name>
</gene>
<dbReference type="Gene3D" id="2.60.40.10">
    <property type="entry name" value="Immunoglobulins"/>
    <property type="match status" value="4"/>
</dbReference>
<feature type="transmembrane region" description="Helical" evidence="2">
    <location>
        <begin position="1265"/>
        <end position="1283"/>
    </location>
</feature>
<evidence type="ECO:0000256" key="3">
    <source>
        <dbReference type="SAM" id="SignalP"/>
    </source>
</evidence>
<evidence type="ECO:0000313" key="4">
    <source>
        <dbReference type="EMBL" id="PVE77008.1"/>
    </source>
</evidence>
<keyword evidence="2" id="KW-1133">Transmembrane helix</keyword>
<dbReference type="GO" id="GO:0005975">
    <property type="term" value="P:carbohydrate metabolic process"/>
    <property type="evidence" value="ECO:0007669"/>
    <property type="project" value="UniProtKB-ARBA"/>
</dbReference>
<protein>
    <recommendedName>
        <fullName evidence="6">Gram-positive cocci surface proteins LPxTG domain-containing protein</fullName>
    </recommendedName>
</protein>
<dbReference type="SUPFAM" id="SSF141571">
    <property type="entry name" value="Pentapeptide repeat-like"/>
    <property type="match status" value="1"/>
</dbReference>
<evidence type="ECO:0008006" key="6">
    <source>
        <dbReference type="Google" id="ProtNLM"/>
    </source>
</evidence>
<feature type="signal peptide" evidence="3">
    <location>
        <begin position="1"/>
        <end position="17"/>
    </location>
</feature>
<dbReference type="EMBL" id="QDFT01000008">
    <property type="protein sequence ID" value="PVE77008.1"/>
    <property type="molecule type" value="Genomic_DNA"/>
</dbReference>
<keyword evidence="3" id="KW-0732">Signal</keyword>
<dbReference type="InterPro" id="IPR047900">
    <property type="entry name" value="Choice_anch_G"/>
</dbReference>
<reference evidence="4 5" key="1">
    <citation type="submission" date="2018-04" db="EMBL/GenBank/DDBJ databases">
        <authorList>
            <person name="Go L.Y."/>
            <person name="Mitchell J.A."/>
        </authorList>
    </citation>
    <scope>NUCLEOTIDE SEQUENCE [LARGE SCALE GENOMIC DNA]</scope>
    <source>
        <strain evidence="4 5">TPD7010</strain>
    </source>
</reference>
<evidence type="ECO:0000256" key="1">
    <source>
        <dbReference type="SAM" id="MobiDB-lite"/>
    </source>
</evidence>
<dbReference type="NCBIfam" id="NF033766">
    <property type="entry name" value="choice_anch_G"/>
    <property type="match status" value="1"/>
</dbReference>
<feature type="region of interest" description="Disordered" evidence="1">
    <location>
        <begin position="873"/>
        <end position="937"/>
    </location>
</feature>
<dbReference type="Gene3D" id="2.160.20.80">
    <property type="entry name" value="E3 ubiquitin-protein ligase SopA"/>
    <property type="match status" value="1"/>
</dbReference>
<evidence type="ECO:0000313" key="5">
    <source>
        <dbReference type="Proteomes" id="UP000244649"/>
    </source>
</evidence>
<keyword evidence="2" id="KW-0472">Membrane</keyword>
<dbReference type="InterPro" id="IPR013783">
    <property type="entry name" value="Ig-like_fold"/>
</dbReference>
<proteinExistence type="predicted"/>
<accession>A0A2T7WR09</accession>
<name>A0A2T7WR09_MICTE</name>